<comment type="subcellular location">
    <subcellularLocation>
        <location evidence="2">Membrane</location>
    </subcellularLocation>
</comment>
<reference evidence="16 17" key="1">
    <citation type="submission" date="2017-10" db="EMBL/GenBank/DDBJ databases">
        <title>Novel microbial diversity and functional potential in the marine mammal oral microbiome.</title>
        <authorList>
            <person name="Dudek N.K."/>
            <person name="Sun C.L."/>
            <person name="Burstein D."/>
            <person name="Kantor R.S."/>
            <person name="Aliaga Goltsman D.S."/>
            <person name="Bik E.M."/>
            <person name="Thomas B.C."/>
            <person name="Banfield J.F."/>
            <person name="Relman D.A."/>
        </authorList>
    </citation>
    <scope>NUCLEOTIDE SEQUENCE [LARGE SCALE GENOMIC DNA]</scope>
    <source>
        <strain evidence="16">DOLJORAL78_47_16</strain>
    </source>
</reference>
<evidence type="ECO:0000313" key="17">
    <source>
        <dbReference type="Proteomes" id="UP000230821"/>
    </source>
</evidence>
<evidence type="ECO:0000259" key="13">
    <source>
        <dbReference type="PROSITE" id="PS50109"/>
    </source>
</evidence>
<evidence type="ECO:0000256" key="9">
    <source>
        <dbReference type="ARBA" id="ARBA00022840"/>
    </source>
</evidence>
<organism evidence="16 17">
    <name type="scientific">candidate division KSB3 bacterium</name>
    <dbReference type="NCBI Taxonomy" id="2044937"/>
    <lineage>
        <taxon>Bacteria</taxon>
        <taxon>candidate division KSB3</taxon>
    </lineage>
</organism>
<dbReference type="InterPro" id="IPR036097">
    <property type="entry name" value="HisK_dim/P_sf"/>
</dbReference>
<evidence type="ECO:0000259" key="14">
    <source>
        <dbReference type="PROSITE" id="PS50110"/>
    </source>
</evidence>
<dbReference type="SMART" id="SM00388">
    <property type="entry name" value="HisKA"/>
    <property type="match status" value="1"/>
</dbReference>
<dbReference type="CDD" id="cd17546">
    <property type="entry name" value="REC_hyHK_CKI1_RcsC-like"/>
    <property type="match status" value="1"/>
</dbReference>
<comment type="caution">
    <text evidence="16">The sequence shown here is derived from an EMBL/GenBank/DDBJ whole genome shotgun (WGS) entry which is preliminary data.</text>
</comment>
<dbReference type="GO" id="GO:0005524">
    <property type="term" value="F:ATP binding"/>
    <property type="evidence" value="ECO:0007669"/>
    <property type="project" value="UniProtKB-KW"/>
</dbReference>
<dbReference type="Pfam" id="PF00072">
    <property type="entry name" value="Response_reg"/>
    <property type="match status" value="2"/>
</dbReference>
<evidence type="ECO:0000256" key="5">
    <source>
        <dbReference type="ARBA" id="ARBA00022679"/>
    </source>
</evidence>
<dbReference type="InterPro" id="IPR003661">
    <property type="entry name" value="HisK_dim/P_dom"/>
</dbReference>
<dbReference type="SMART" id="SM00448">
    <property type="entry name" value="REC"/>
    <property type="match status" value="2"/>
</dbReference>
<feature type="domain" description="Response regulatory" evidence="14">
    <location>
        <begin position="23"/>
        <end position="139"/>
    </location>
</feature>
<dbReference type="CDD" id="cd16922">
    <property type="entry name" value="HATPase_EvgS-ArcB-TorS-like"/>
    <property type="match status" value="1"/>
</dbReference>
<evidence type="ECO:0000256" key="2">
    <source>
        <dbReference type="ARBA" id="ARBA00004370"/>
    </source>
</evidence>
<dbReference type="SUPFAM" id="SSF52172">
    <property type="entry name" value="CheY-like"/>
    <property type="match status" value="2"/>
</dbReference>
<keyword evidence="11" id="KW-0472">Membrane</keyword>
<keyword evidence="4 12" id="KW-0597">Phosphoprotein</keyword>
<dbReference type="InterPro" id="IPR003018">
    <property type="entry name" value="GAF"/>
</dbReference>
<name>A0A2G6KHJ8_9BACT</name>
<dbReference type="PROSITE" id="PS50112">
    <property type="entry name" value="PAS"/>
    <property type="match status" value="1"/>
</dbReference>
<dbReference type="Gene3D" id="3.30.565.10">
    <property type="entry name" value="Histidine kinase-like ATPase, C-terminal domain"/>
    <property type="match status" value="1"/>
</dbReference>
<dbReference type="Gene3D" id="3.40.50.2300">
    <property type="match status" value="2"/>
</dbReference>
<keyword evidence="6" id="KW-0812">Transmembrane</keyword>
<comment type="catalytic activity">
    <reaction evidence="1">
        <text>ATP + protein L-histidine = ADP + protein N-phospho-L-histidine.</text>
        <dbReference type="EC" id="2.7.13.3"/>
    </reaction>
</comment>
<dbReference type="FunFam" id="3.30.565.10:FF:000010">
    <property type="entry name" value="Sensor histidine kinase RcsC"/>
    <property type="match status" value="1"/>
</dbReference>
<keyword evidence="8" id="KW-0418">Kinase</keyword>
<dbReference type="Proteomes" id="UP000230821">
    <property type="component" value="Unassembled WGS sequence"/>
</dbReference>
<dbReference type="Gene3D" id="3.30.450.20">
    <property type="entry name" value="PAS domain"/>
    <property type="match status" value="2"/>
</dbReference>
<feature type="domain" description="PAS" evidence="15">
    <location>
        <begin position="193"/>
        <end position="236"/>
    </location>
</feature>
<evidence type="ECO:0000256" key="12">
    <source>
        <dbReference type="PROSITE-ProRule" id="PRU00169"/>
    </source>
</evidence>
<dbReference type="Pfam" id="PF02518">
    <property type="entry name" value="HATPase_c"/>
    <property type="match status" value="1"/>
</dbReference>
<evidence type="ECO:0000256" key="10">
    <source>
        <dbReference type="ARBA" id="ARBA00022989"/>
    </source>
</evidence>
<dbReference type="InterPro" id="IPR035965">
    <property type="entry name" value="PAS-like_dom_sf"/>
</dbReference>
<proteinExistence type="predicted"/>
<dbReference type="SUPFAM" id="SSF47384">
    <property type="entry name" value="Homodimeric domain of signal transducing histidine kinase"/>
    <property type="match status" value="1"/>
</dbReference>
<evidence type="ECO:0000259" key="15">
    <source>
        <dbReference type="PROSITE" id="PS50112"/>
    </source>
</evidence>
<dbReference type="AlphaFoldDB" id="A0A2G6KHJ8"/>
<dbReference type="PANTHER" id="PTHR43047">
    <property type="entry name" value="TWO-COMPONENT HISTIDINE PROTEIN KINASE"/>
    <property type="match status" value="1"/>
</dbReference>
<protein>
    <recommendedName>
        <fullName evidence="3">histidine kinase</fullName>
        <ecNumber evidence="3">2.7.13.3</ecNumber>
    </recommendedName>
</protein>
<evidence type="ECO:0000256" key="3">
    <source>
        <dbReference type="ARBA" id="ARBA00012438"/>
    </source>
</evidence>
<dbReference type="Pfam" id="PF13188">
    <property type="entry name" value="PAS_8"/>
    <property type="match status" value="1"/>
</dbReference>
<dbReference type="SMART" id="SM00065">
    <property type="entry name" value="GAF"/>
    <property type="match status" value="1"/>
</dbReference>
<feature type="modified residue" description="4-aspartylphosphate" evidence="12">
    <location>
        <position position="813"/>
    </location>
</feature>
<dbReference type="FunFam" id="1.10.287.130:FF:000004">
    <property type="entry name" value="Ethylene receptor 1"/>
    <property type="match status" value="1"/>
</dbReference>
<dbReference type="InterPro" id="IPR003594">
    <property type="entry name" value="HATPase_dom"/>
</dbReference>
<evidence type="ECO:0000256" key="7">
    <source>
        <dbReference type="ARBA" id="ARBA00022741"/>
    </source>
</evidence>
<evidence type="ECO:0000256" key="8">
    <source>
        <dbReference type="ARBA" id="ARBA00022777"/>
    </source>
</evidence>
<dbReference type="InterPro" id="IPR000014">
    <property type="entry name" value="PAS"/>
</dbReference>
<dbReference type="PRINTS" id="PR00344">
    <property type="entry name" value="BCTRLSENSOR"/>
</dbReference>
<dbReference type="Pfam" id="PF00512">
    <property type="entry name" value="HisKA"/>
    <property type="match status" value="1"/>
</dbReference>
<dbReference type="InterPro" id="IPR011006">
    <property type="entry name" value="CheY-like_superfamily"/>
</dbReference>
<comment type="caution">
    <text evidence="12">Lacks conserved residue(s) required for the propagation of feature annotation.</text>
</comment>
<dbReference type="SUPFAM" id="SSF55781">
    <property type="entry name" value="GAF domain-like"/>
    <property type="match status" value="1"/>
</dbReference>
<dbReference type="GO" id="GO:0000155">
    <property type="term" value="F:phosphorelay sensor kinase activity"/>
    <property type="evidence" value="ECO:0007669"/>
    <property type="project" value="InterPro"/>
</dbReference>
<dbReference type="CDD" id="cd00130">
    <property type="entry name" value="PAS"/>
    <property type="match status" value="1"/>
</dbReference>
<dbReference type="SUPFAM" id="SSF55785">
    <property type="entry name" value="PYP-like sensor domain (PAS domain)"/>
    <property type="match status" value="1"/>
</dbReference>
<dbReference type="Pfam" id="PF13185">
    <property type="entry name" value="GAF_2"/>
    <property type="match status" value="1"/>
</dbReference>
<feature type="domain" description="Response regulatory" evidence="14">
    <location>
        <begin position="764"/>
        <end position="895"/>
    </location>
</feature>
<keyword evidence="10" id="KW-1133">Transmembrane helix</keyword>
<evidence type="ECO:0000256" key="4">
    <source>
        <dbReference type="ARBA" id="ARBA00022553"/>
    </source>
</evidence>
<sequence>MEDLIYIRSVFCAKGRAMNTTIEILIVEDSATHALELQHLLEKNRYITAVASNGKEALAMIRLRKPIMVISTVLMSEMDGYELCRSIKADEDLKDIPVILLTSLSDPQDIIRGMESGANNFIVKPYEESFLLSRIRYILANQELRQISMSAMGIEIFFGGKKYFFTPDRIQIIDLLLSTYETAVQKNLELERTKTSYLTLLETTVDAVIVIDSDLQIRFVNRAAETLFGREAESLLHDRFDFPVNVGETTELIITRPDGSRAVAEMRVVETHWQGEAASLASLRDITKRKGDEEAIQQCNRELSLLNRINRLFSSSLDLEKVLETALGEIQRLSNAFSTSFWLIDSQTDELVCMHAKGPGSEGIIQTRLAVGQGITGRVAEQNESLLSADTWNDERQREGLDRQVRETSRSMLSIPLRVKGNVIGVLNLTAPGIGHFTQNDLHLLEPVAAAAAIAIENARLYSEAQQEIRERKRAEYEAETANQAKSTFLANMSHELRSPLNAILGFSQLLSHEAELSEEQQVSLYMISRSGEHLLTLINQVLDLSKIEADKMSLQMKNTDIRNLIYEAVELFRLRAQEKHLQLELNLAQDVPQYVETDELKLRQVLINLLSNAVKFTEKSDITLRVTSCELRGTERKNALTIAEAAEFHKPEPARNPQLVTRIVFELSDTGPGIAQNELSRVFEAFSQTSTGKNSKEGTGLGLAISRKFARMMGGDISVTSKVGQGTTFTFYIDCCAVDMPDNEDAKPDGRVVALESNQPQYKILVVDENVENRQLLIKLLQSVGFDVREAANGQEAVSLWEIWRPHFIWMDLFMPVMDGYEATKKIRETECKTQNATDREVKGLQSTTRTAIVALTASVFEDERADALSKGFDDFLQKPFQKSELFAMMQKHLGLHYVYGQSDLLDTLPDERQISALISSEPLSVLPQKLIQDLELAAKTTDILKISELIEEIRTFDASLAQVLKQFSDNFEYGEILEYLRRE</sequence>
<dbReference type="PROSITE" id="PS50109">
    <property type="entry name" value="HIS_KIN"/>
    <property type="match status" value="1"/>
</dbReference>
<evidence type="ECO:0000256" key="11">
    <source>
        <dbReference type="ARBA" id="ARBA00023136"/>
    </source>
</evidence>
<keyword evidence="9" id="KW-0067">ATP-binding</keyword>
<keyword evidence="5" id="KW-0808">Transferase</keyword>
<dbReference type="InterPro" id="IPR036890">
    <property type="entry name" value="HATPase_C_sf"/>
</dbReference>
<dbReference type="PROSITE" id="PS50110">
    <property type="entry name" value="RESPONSE_REGULATORY"/>
    <property type="match status" value="2"/>
</dbReference>
<evidence type="ECO:0000256" key="6">
    <source>
        <dbReference type="ARBA" id="ARBA00022692"/>
    </source>
</evidence>
<dbReference type="Gene3D" id="3.30.450.40">
    <property type="match status" value="1"/>
</dbReference>
<dbReference type="InterPro" id="IPR029016">
    <property type="entry name" value="GAF-like_dom_sf"/>
</dbReference>
<gene>
    <name evidence="16" type="ORF">CSA56_05355</name>
</gene>
<feature type="domain" description="Histidine kinase" evidence="13">
    <location>
        <begin position="492"/>
        <end position="738"/>
    </location>
</feature>
<dbReference type="CDD" id="cd00082">
    <property type="entry name" value="HisKA"/>
    <property type="match status" value="1"/>
</dbReference>
<dbReference type="InterPro" id="IPR004358">
    <property type="entry name" value="Sig_transdc_His_kin-like_C"/>
</dbReference>
<dbReference type="EC" id="2.7.13.3" evidence="3"/>
<dbReference type="InterPro" id="IPR005467">
    <property type="entry name" value="His_kinase_dom"/>
</dbReference>
<dbReference type="GO" id="GO:0005886">
    <property type="term" value="C:plasma membrane"/>
    <property type="evidence" value="ECO:0007669"/>
    <property type="project" value="TreeGrafter"/>
</dbReference>
<accession>A0A2G6KHJ8</accession>
<dbReference type="SMART" id="SM00387">
    <property type="entry name" value="HATPase_c"/>
    <property type="match status" value="1"/>
</dbReference>
<evidence type="ECO:0000313" key="16">
    <source>
        <dbReference type="EMBL" id="PIE35146.1"/>
    </source>
</evidence>
<dbReference type="SUPFAM" id="SSF55874">
    <property type="entry name" value="ATPase domain of HSP90 chaperone/DNA topoisomerase II/histidine kinase"/>
    <property type="match status" value="1"/>
</dbReference>
<dbReference type="GO" id="GO:0009927">
    <property type="term" value="F:histidine phosphotransfer kinase activity"/>
    <property type="evidence" value="ECO:0007669"/>
    <property type="project" value="TreeGrafter"/>
</dbReference>
<dbReference type="NCBIfam" id="TIGR00229">
    <property type="entry name" value="sensory_box"/>
    <property type="match status" value="1"/>
</dbReference>
<dbReference type="EMBL" id="PDSK01000059">
    <property type="protein sequence ID" value="PIE35146.1"/>
    <property type="molecule type" value="Genomic_DNA"/>
</dbReference>
<dbReference type="Gene3D" id="1.10.287.130">
    <property type="match status" value="1"/>
</dbReference>
<evidence type="ECO:0000256" key="1">
    <source>
        <dbReference type="ARBA" id="ARBA00000085"/>
    </source>
</evidence>
<dbReference type="InterPro" id="IPR001789">
    <property type="entry name" value="Sig_transdc_resp-reg_receiver"/>
</dbReference>
<keyword evidence="7" id="KW-0547">Nucleotide-binding</keyword>